<feature type="domain" description="Peptidase S8/S53" evidence="5">
    <location>
        <begin position="624"/>
        <end position="858"/>
    </location>
</feature>
<proteinExistence type="predicted"/>
<feature type="domain" description="RCC1-like" evidence="6">
    <location>
        <begin position="346"/>
        <end position="587"/>
    </location>
</feature>
<evidence type="ECO:0000313" key="7">
    <source>
        <dbReference type="EMBL" id="POM25847.1"/>
    </source>
</evidence>
<reference evidence="7 8" key="1">
    <citation type="journal article" date="2017" name="Chemistry">
        <title>Isolation, Biosynthesis and Chemical Modifications of Rubterolones A-F: Rare Tropolone Alkaloids from Actinomadura sp. 5-2.</title>
        <authorList>
            <person name="Guo H."/>
            <person name="Benndorf R."/>
            <person name="Leichnitz D."/>
            <person name="Klassen J.L."/>
            <person name="Vollmers J."/>
            <person name="Gorls H."/>
            <person name="Steinacker M."/>
            <person name="Weigel C."/>
            <person name="Dahse H.M."/>
            <person name="Kaster A.K."/>
            <person name="de Beer Z.W."/>
            <person name="Poulsen M."/>
            <person name="Beemelmanns C."/>
        </authorList>
    </citation>
    <scope>NUCLEOTIDE SEQUENCE [LARGE SCALE GENOMIC DNA]</scope>
    <source>
        <strain evidence="7 8">5-2</strain>
    </source>
</reference>
<evidence type="ECO:0000256" key="3">
    <source>
        <dbReference type="SAM" id="MobiDB-lite"/>
    </source>
</evidence>
<keyword evidence="2" id="KW-0677">Repeat</keyword>
<dbReference type="GO" id="GO:0005085">
    <property type="term" value="F:guanyl-nucleotide exchange factor activity"/>
    <property type="evidence" value="ECO:0007669"/>
    <property type="project" value="TreeGrafter"/>
</dbReference>
<feature type="region of interest" description="Disordered" evidence="3">
    <location>
        <begin position="1102"/>
        <end position="1125"/>
    </location>
</feature>
<feature type="chain" id="PRO_5038355550" evidence="4">
    <location>
        <begin position="33"/>
        <end position="1236"/>
    </location>
</feature>
<dbReference type="SUPFAM" id="SSF50985">
    <property type="entry name" value="RCC1/BLIP-II"/>
    <property type="match status" value="3"/>
</dbReference>
<name>A0A2P4ULC9_9ACTN</name>
<dbReference type="SUPFAM" id="SSF52743">
    <property type="entry name" value="Subtilisin-like"/>
    <property type="match status" value="1"/>
</dbReference>
<feature type="compositionally biased region" description="Basic and acidic residues" evidence="3">
    <location>
        <begin position="46"/>
        <end position="56"/>
    </location>
</feature>
<dbReference type="Pfam" id="PF00082">
    <property type="entry name" value="Peptidase_S8"/>
    <property type="match status" value="1"/>
</dbReference>
<dbReference type="InterPro" id="IPR009091">
    <property type="entry name" value="RCC1/BLIP-II"/>
</dbReference>
<evidence type="ECO:0000256" key="4">
    <source>
        <dbReference type="SAM" id="SignalP"/>
    </source>
</evidence>
<dbReference type="PANTHER" id="PTHR45982">
    <property type="entry name" value="REGULATOR OF CHROMOSOME CONDENSATION"/>
    <property type="match status" value="1"/>
</dbReference>
<feature type="compositionally biased region" description="Low complexity" evidence="3">
    <location>
        <begin position="908"/>
        <end position="919"/>
    </location>
</feature>
<dbReference type="InterPro" id="IPR000408">
    <property type="entry name" value="Reg_chr_condens"/>
</dbReference>
<dbReference type="GO" id="GO:0004252">
    <property type="term" value="F:serine-type endopeptidase activity"/>
    <property type="evidence" value="ECO:0007669"/>
    <property type="project" value="InterPro"/>
</dbReference>
<accession>A0A2P4ULC9</accession>
<evidence type="ECO:0000313" key="8">
    <source>
        <dbReference type="Proteomes" id="UP000242367"/>
    </source>
</evidence>
<dbReference type="InterPro" id="IPR036852">
    <property type="entry name" value="Peptidase_S8/S53_dom_sf"/>
</dbReference>
<dbReference type="Gene3D" id="3.40.50.200">
    <property type="entry name" value="Peptidase S8/S53 domain"/>
    <property type="match status" value="1"/>
</dbReference>
<dbReference type="InterPro" id="IPR051553">
    <property type="entry name" value="Ran_GTPase-activating"/>
</dbReference>
<dbReference type="PROSITE" id="PS50012">
    <property type="entry name" value="RCC1_3"/>
    <property type="match status" value="12"/>
</dbReference>
<protein>
    <submittedName>
        <fullName evidence="7">Regulator of chromosome condensation (RCC1) repeat protein</fullName>
    </submittedName>
</protein>
<dbReference type="Pfam" id="PF25390">
    <property type="entry name" value="WD40_RLD"/>
    <property type="match status" value="1"/>
</dbReference>
<sequence length="1236" mass="125655" precursor="true">MSSPPVIGPSQKSRRRPLAVLTALVLAASGLAAPGAAADSQPKTKALYDHGRDKGRLPGTKAPLPAGFSTTQLEVKFRSDRTVRVRGGRPVAEKPEDAKAIQKLLKEHPGAWMRPLTSRPEAEITAQRVKAEKRTGRSLPDLNSWFVISDPGGIEGLLTELNRLPSVEIAQARPKTKPTTEPLQWRQVYRNAAGAATGTGVDADAANSLPGGKGDGVTVYDIEGEGELLPVATTRGSVAAGDKHSLWLDGEPTPSVWAFGDNGKGQLGDGTTTARKVMVKLPGLTGVKALAAAGNYSLALKSDGTVWAWGENTHGQLGDGTTTERHTPVQVTGISTAVAVSAGIDGHALAVLADGTVKAWGNNDHSQLGDGTTTDRPTPVTALTGASPAYGAVAAGGGHSVAILAGGTIKAWGRNDHGQLGNSTTTDSPTPVTVTGLSTASTVAAGSLHTLASLADGTVRSWGDNSRKQLGAATSGDATAPITVTSWQMTNVSKVLANAFNSAAAANDSLPIVWGANESGQLGDGTTTDRLAPAFTYSSATNVPLALGAHHAFLADRTQRAGAWGANDAGQLGDGTTINRTRPAYVQHYLHPINTCHEEFADRPAVAGPIGSVGPKLTGLCDSTESTFHATAVASIIGADDENGVGLAGIAPHAAIKSDGTVYLADAVAQAQPGDVILYEQVTFANNAPKSYPLEWEPAVYDLTVSAVAHGVTVVEPASNDAVNLDDGSDPNAKIIMDRPDSGAIMVGAGQPLTSGGSTCYVGSKPQLSAESYSTYGTRVDVQADGSCVWAASVDMPNGHYPASETDPNKFYTEAFSGTSSASAIIAGTVAALQGVAKNYGQVLAPGRVRDLLKQTGTPQPAGDPHHVGPKPNLRAAITYLRGGIASGERNSLGVKNDGTVWAWGENDTGQLGDGTTTDRPTPVQVTGLTGVRRGPGAVATGYGGHSLAVKADGTVWAWGSNSSGQLGDGTTTSRTTPAQVPGLNGVVAVAAGSNCSLALKADGTVWGWGSNAAGQLGDGTTTQRLTPVQASGLTGVKAIAARSNHALAVLSDGTVRSWGNMYYNGVSDTHLVPTTVSGLTGVATWPGSVAAGTQHSVVTKDDGTVWGWGENGRGQLGDGTTTSRSAPVQATGLTGVAAVGAGAWTSFATKANGTVSAWGYNGNGQLGLGTTQTPVTTPTALTGMTAGSGITGGDYHTLAVQPNGTIYAWGSNYSGQLGDGTTTNRPSPGTVIGTP</sequence>
<keyword evidence="8" id="KW-1185">Reference proteome</keyword>
<evidence type="ECO:0000256" key="2">
    <source>
        <dbReference type="ARBA" id="ARBA00022737"/>
    </source>
</evidence>
<keyword evidence="1" id="KW-0344">Guanine-nucleotide releasing factor</keyword>
<dbReference type="EMBL" id="MTBP01000001">
    <property type="protein sequence ID" value="POM25847.1"/>
    <property type="molecule type" value="Genomic_DNA"/>
</dbReference>
<keyword evidence="4" id="KW-0732">Signal</keyword>
<feature type="signal peptide" evidence="4">
    <location>
        <begin position="1"/>
        <end position="32"/>
    </location>
</feature>
<dbReference type="InterPro" id="IPR006311">
    <property type="entry name" value="TAT_signal"/>
</dbReference>
<organism evidence="7 8">
    <name type="scientific">Actinomadura rubteroloni</name>
    <dbReference type="NCBI Taxonomy" id="1926885"/>
    <lineage>
        <taxon>Bacteria</taxon>
        <taxon>Bacillati</taxon>
        <taxon>Actinomycetota</taxon>
        <taxon>Actinomycetes</taxon>
        <taxon>Streptosporangiales</taxon>
        <taxon>Thermomonosporaceae</taxon>
        <taxon>Actinomadura</taxon>
    </lineage>
</organism>
<feature type="region of interest" description="Disordered" evidence="3">
    <location>
        <begin position="906"/>
        <end position="933"/>
    </location>
</feature>
<dbReference type="PROSITE" id="PS00626">
    <property type="entry name" value="RCC1_2"/>
    <property type="match status" value="2"/>
</dbReference>
<dbReference type="Proteomes" id="UP000242367">
    <property type="component" value="Unassembled WGS sequence"/>
</dbReference>
<evidence type="ECO:0000259" key="5">
    <source>
        <dbReference type="Pfam" id="PF00082"/>
    </source>
</evidence>
<dbReference type="AlphaFoldDB" id="A0A2P4ULC9"/>
<dbReference type="PRINTS" id="PR00633">
    <property type="entry name" value="RCCNDNSATION"/>
</dbReference>
<feature type="region of interest" description="Disordered" evidence="3">
    <location>
        <begin position="32"/>
        <end position="66"/>
    </location>
</feature>
<dbReference type="GO" id="GO:0005737">
    <property type="term" value="C:cytoplasm"/>
    <property type="evidence" value="ECO:0007669"/>
    <property type="project" value="TreeGrafter"/>
</dbReference>
<dbReference type="PANTHER" id="PTHR45982:SF1">
    <property type="entry name" value="REGULATOR OF CHROMOSOME CONDENSATION"/>
    <property type="match status" value="1"/>
</dbReference>
<comment type="caution">
    <text evidence="7">The sequence shown here is derived from an EMBL/GenBank/DDBJ whole genome shotgun (WGS) entry which is preliminary data.</text>
</comment>
<dbReference type="Pfam" id="PF00415">
    <property type="entry name" value="RCC1"/>
    <property type="match status" value="7"/>
</dbReference>
<dbReference type="InterPro" id="IPR000209">
    <property type="entry name" value="Peptidase_S8/S53_dom"/>
</dbReference>
<dbReference type="PROSITE" id="PS51318">
    <property type="entry name" value="TAT"/>
    <property type="match status" value="1"/>
</dbReference>
<dbReference type="Gene3D" id="2.130.10.30">
    <property type="entry name" value="Regulator of chromosome condensation 1/beta-lactamase-inhibitor protein II"/>
    <property type="match status" value="4"/>
</dbReference>
<dbReference type="GO" id="GO:0006508">
    <property type="term" value="P:proteolysis"/>
    <property type="evidence" value="ECO:0007669"/>
    <property type="project" value="InterPro"/>
</dbReference>
<dbReference type="InterPro" id="IPR058923">
    <property type="entry name" value="RCC1-like_dom"/>
</dbReference>
<evidence type="ECO:0000259" key="6">
    <source>
        <dbReference type="Pfam" id="PF25390"/>
    </source>
</evidence>
<evidence type="ECO:0000256" key="1">
    <source>
        <dbReference type="ARBA" id="ARBA00022658"/>
    </source>
</evidence>
<gene>
    <name evidence="7" type="ORF">BTM25_02300</name>
</gene>